<protein>
    <submittedName>
        <fullName evidence="8">MFS transporter</fullName>
    </submittedName>
</protein>
<evidence type="ECO:0000256" key="5">
    <source>
        <dbReference type="ARBA" id="ARBA00023136"/>
    </source>
</evidence>
<gene>
    <name evidence="8" type="ORF">NCCP1664_21350</name>
</gene>
<dbReference type="AlphaFoldDB" id="A0A5A7NS50"/>
<feature type="transmembrane region" description="Helical" evidence="6">
    <location>
        <begin position="311"/>
        <end position="331"/>
    </location>
</feature>
<evidence type="ECO:0000313" key="8">
    <source>
        <dbReference type="EMBL" id="GER23640.1"/>
    </source>
</evidence>
<dbReference type="EMBL" id="BKDJ01000010">
    <property type="protein sequence ID" value="GER23640.1"/>
    <property type="molecule type" value="Genomic_DNA"/>
</dbReference>
<dbReference type="PROSITE" id="PS50850">
    <property type="entry name" value="MFS"/>
    <property type="match status" value="1"/>
</dbReference>
<keyword evidence="2" id="KW-0813">Transport</keyword>
<feature type="transmembrane region" description="Helical" evidence="6">
    <location>
        <begin position="140"/>
        <end position="164"/>
    </location>
</feature>
<evidence type="ECO:0000256" key="4">
    <source>
        <dbReference type="ARBA" id="ARBA00022989"/>
    </source>
</evidence>
<feature type="transmembrane region" description="Helical" evidence="6">
    <location>
        <begin position="373"/>
        <end position="391"/>
    </location>
</feature>
<organism evidence="8 9">
    <name type="scientific">Zafaria cholistanensis</name>
    <dbReference type="NCBI Taxonomy" id="1682741"/>
    <lineage>
        <taxon>Bacteria</taxon>
        <taxon>Bacillati</taxon>
        <taxon>Actinomycetota</taxon>
        <taxon>Actinomycetes</taxon>
        <taxon>Micrococcales</taxon>
        <taxon>Micrococcaceae</taxon>
        <taxon>Zafaria</taxon>
    </lineage>
</organism>
<feature type="transmembrane region" description="Helical" evidence="6">
    <location>
        <begin position="272"/>
        <end position="291"/>
    </location>
</feature>
<dbReference type="Gene3D" id="1.20.1720.10">
    <property type="entry name" value="Multidrug resistance protein D"/>
    <property type="match status" value="1"/>
</dbReference>
<feature type="transmembrane region" description="Helical" evidence="6">
    <location>
        <begin position="229"/>
        <end position="251"/>
    </location>
</feature>
<dbReference type="SUPFAM" id="SSF103473">
    <property type="entry name" value="MFS general substrate transporter"/>
    <property type="match status" value="1"/>
</dbReference>
<feature type="domain" description="Major facilitator superfamily (MFS) profile" evidence="7">
    <location>
        <begin position="17"/>
        <end position="472"/>
    </location>
</feature>
<evidence type="ECO:0000256" key="3">
    <source>
        <dbReference type="ARBA" id="ARBA00022692"/>
    </source>
</evidence>
<dbReference type="PANTHER" id="PTHR42718">
    <property type="entry name" value="MAJOR FACILITATOR SUPERFAMILY MULTIDRUG TRANSPORTER MFSC"/>
    <property type="match status" value="1"/>
</dbReference>
<feature type="transmembrane region" description="Helical" evidence="6">
    <location>
        <begin position="343"/>
        <end position="361"/>
    </location>
</feature>
<name>A0A5A7NS50_9MICC</name>
<keyword evidence="3 6" id="KW-0812">Transmembrane</keyword>
<reference evidence="8 9" key="1">
    <citation type="submission" date="2019-09" db="EMBL/GenBank/DDBJ databases">
        <title>Arthrobacter zafarii sp. nov., a moderately thermotolerant and halotolerant actinobacterium isolated from Cholistan desert soil of Pakistan.</title>
        <authorList>
            <person name="Amin A."/>
            <person name="Ahmed I."/>
            <person name="Khalid N."/>
            <person name="Schumann P."/>
            <person name="Busse H.J."/>
            <person name="Khan I.U."/>
            <person name="Li S."/>
            <person name="Li W.J."/>
        </authorList>
    </citation>
    <scope>NUCLEOTIDE SEQUENCE [LARGE SCALE GENOMIC DNA]</scope>
    <source>
        <strain evidence="8 9">NCCP-1664</strain>
    </source>
</reference>
<dbReference type="Proteomes" id="UP000325307">
    <property type="component" value="Unassembled WGS sequence"/>
</dbReference>
<dbReference type="PANTHER" id="PTHR42718:SF9">
    <property type="entry name" value="MAJOR FACILITATOR SUPERFAMILY MULTIDRUG TRANSPORTER MFSC"/>
    <property type="match status" value="1"/>
</dbReference>
<proteinExistence type="predicted"/>
<feature type="transmembrane region" description="Helical" evidence="6">
    <location>
        <begin position="445"/>
        <end position="467"/>
    </location>
</feature>
<dbReference type="RefSeq" id="WP_149957229.1">
    <property type="nucleotide sequence ID" value="NZ_BKDJ01000010.1"/>
</dbReference>
<dbReference type="GO" id="GO:0022857">
    <property type="term" value="F:transmembrane transporter activity"/>
    <property type="evidence" value="ECO:0007669"/>
    <property type="project" value="InterPro"/>
</dbReference>
<dbReference type="InterPro" id="IPR036259">
    <property type="entry name" value="MFS_trans_sf"/>
</dbReference>
<keyword evidence="4 6" id="KW-1133">Transmembrane helix</keyword>
<evidence type="ECO:0000256" key="1">
    <source>
        <dbReference type="ARBA" id="ARBA00004651"/>
    </source>
</evidence>
<feature type="transmembrane region" description="Helical" evidence="6">
    <location>
        <begin position="412"/>
        <end position="433"/>
    </location>
</feature>
<dbReference type="GO" id="GO:0005886">
    <property type="term" value="C:plasma membrane"/>
    <property type="evidence" value="ECO:0007669"/>
    <property type="project" value="UniProtKB-SubCell"/>
</dbReference>
<feature type="transmembrane region" description="Helical" evidence="6">
    <location>
        <begin position="83"/>
        <end position="100"/>
    </location>
</feature>
<keyword evidence="5 6" id="KW-0472">Membrane</keyword>
<evidence type="ECO:0000256" key="2">
    <source>
        <dbReference type="ARBA" id="ARBA00022448"/>
    </source>
</evidence>
<dbReference type="OrthoDB" id="4484751at2"/>
<dbReference type="InterPro" id="IPR011701">
    <property type="entry name" value="MFS"/>
</dbReference>
<feature type="transmembrane region" description="Helical" evidence="6">
    <location>
        <begin position="52"/>
        <end position="71"/>
    </location>
</feature>
<feature type="transmembrane region" description="Helical" evidence="6">
    <location>
        <begin position="12"/>
        <end position="32"/>
    </location>
</feature>
<dbReference type="Pfam" id="PF07690">
    <property type="entry name" value="MFS_1"/>
    <property type="match status" value="1"/>
</dbReference>
<accession>A0A5A7NS50</accession>
<evidence type="ECO:0000313" key="9">
    <source>
        <dbReference type="Proteomes" id="UP000325307"/>
    </source>
</evidence>
<keyword evidence="9" id="KW-1185">Reference proteome</keyword>
<comment type="subcellular location">
    <subcellularLocation>
        <location evidence="1">Cell membrane</location>
        <topology evidence="1">Multi-pass membrane protein</topology>
    </subcellularLocation>
</comment>
<sequence length="475" mass="48475">MKSASPAPQPRFGPSAAPAVLAFAGLVATLMQTLVVPMAPLWPELLDAPPAATSWLVTATLLAGAVSNVLLGRLGDIFGRRRLMVIALWVLTLGSLAGGLTHNVWVLVAVRVLQGLSMGVVPLGMAMLREILPPARYVRGVALISALIGVGGALGFGASAVVGTYLDWHWLFWGSAMLGALTLAGIRLAVPADRRALPGTRDRVDVPGAGLLVAGLVALLTAVTNARGWGWTSTATLGTLAGAGVVLALWAGRQWRTRQPLVNLRMAVHRPVLFTNLASTMVGIGMYPMLLAVPQLVQVPAGTGHGIGSTLLASGLVIVPGGVVSLFMPPLAARISGRWGPRAVMLTGAGIMASAYAYILVSHSSLVEVTVQTALLHVGLAFCFGAAPAMLSGHVPSKDLGQVNGVNNLVRTLGTATSAALTATVLAALPIAGGPGAGRYPSGTAFTLVFGLGLACCLLVPVLAALAGRRAEPPG</sequence>
<feature type="transmembrane region" description="Helical" evidence="6">
    <location>
        <begin position="106"/>
        <end position="128"/>
    </location>
</feature>
<comment type="caution">
    <text evidence="8">The sequence shown here is derived from an EMBL/GenBank/DDBJ whole genome shotgun (WGS) entry which is preliminary data.</text>
</comment>
<evidence type="ECO:0000256" key="6">
    <source>
        <dbReference type="SAM" id="Phobius"/>
    </source>
</evidence>
<dbReference type="CDD" id="cd17504">
    <property type="entry name" value="MFS_MMR_MDR_like"/>
    <property type="match status" value="1"/>
</dbReference>
<feature type="transmembrane region" description="Helical" evidence="6">
    <location>
        <begin position="170"/>
        <end position="192"/>
    </location>
</feature>
<dbReference type="InterPro" id="IPR020846">
    <property type="entry name" value="MFS_dom"/>
</dbReference>
<feature type="transmembrane region" description="Helical" evidence="6">
    <location>
        <begin position="204"/>
        <end position="223"/>
    </location>
</feature>
<evidence type="ECO:0000259" key="7">
    <source>
        <dbReference type="PROSITE" id="PS50850"/>
    </source>
</evidence>
<dbReference type="Gene3D" id="1.20.1250.20">
    <property type="entry name" value="MFS general substrate transporter like domains"/>
    <property type="match status" value="1"/>
</dbReference>